<protein>
    <recommendedName>
        <fullName evidence="5">DUF1549 domain-containing protein</fullName>
    </recommendedName>
</protein>
<dbReference type="EMBL" id="CP037421">
    <property type="protein sequence ID" value="QDT27880.1"/>
    <property type="molecule type" value="Genomic_DNA"/>
</dbReference>
<proteinExistence type="predicted"/>
<feature type="domain" description="DUF1553" evidence="2">
    <location>
        <begin position="556"/>
        <end position="782"/>
    </location>
</feature>
<dbReference type="Pfam" id="PF07587">
    <property type="entry name" value="PSD1"/>
    <property type="match status" value="1"/>
</dbReference>
<evidence type="ECO:0000313" key="4">
    <source>
        <dbReference type="Proteomes" id="UP000315647"/>
    </source>
</evidence>
<evidence type="ECO:0000259" key="2">
    <source>
        <dbReference type="Pfam" id="PF07587"/>
    </source>
</evidence>
<gene>
    <name evidence="3" type="ORF">Enr10x_32160</name>
</gene>
<dbReference type="PANTHER" id="PTHR35889:SF3">
    <property type="entry name" value="F-BOX DOMAIN-CONTAINING PROTEIN"/>
    <property type="match status" value="1"/>
</dbReference>
<keyword evidence="4" id="KW-1185">Reference proteome</keyword>
<dbReference type="Pfam" id="PF07583">
    <property type="entry name" value="PSCyt2"/>
    <property type="match status" value="1"/>
</dbReference>
<organism evidence="3 4">
    <name type="scientific">Gimesia panareensis</name>
    <dbReference type="NCBI Taxonomy" id="2527978"/>
    <lineage>
        <taxon>Bacteria</taxon>
        <taxon>Pseudomonadati</taxon>
        <taxon>Planctomycetota</taxon>
        <taxon>Planctomycetia</taxon>
        <taxon>Planctomycetales</taxon>
        <taxon>Planctomycetaceae</taxon>
        <taxon>Gimesia</taxon>
    </lineage>
</organism>
<dbReference type="Gene3D" id="2.60.40.1080">
    <property type="match status" value="1"/>
</dbReference>
<dbReference type="InterPro" id="IPR022655">
    <property type="entry name" value="DUF1553"/>
</dbReference>
<evidence type="ECO:0000313" key="3">
    <source>
        <dbReference type="EMBL" id="QDT27880.1"/>
    </source>
</evidence>
<dbReference type="Proteomes" id="UP000315647">
    <property type="component" value="Chromosome"/>
</dbReference>
<dbReference type="AlphaFoldDB" id="A0A517Q8C9"/>
<evidence type="ECO:0000259" key="1">
    <source>
        <dbReference type="Pfam" id="PF07583"/>
    </source>
</evidence>
<name>A0A517Q8C9_9PLAN</name>
<dbReference type="PANTHER" id="PTHR35889">
    <property type="entry name" value="CYCLOINULO-OLIGOSACCHARIDE FRUCTANOTRANSFERASE-RELATED"/>
    <property type="match status" value="1"/>
</dbReference>
<accession>A0A517Q8C9</accession>
<sequence length="810" mass="90823">MTFNGSGRLIGWLAMLLWGLGDAGLLQPVVADDNPRQRDAHDVVLRKNVDFERHVAPLLGQLGCNTAACHGSFSGRGGFRLSLFGYSAEMDYQNLRERVDLKSPADSLILLKPSGGTEHEGGILFQQDSSAYRTIQLWIAGGAVWKPGSGRIRRLKIAPDRIIFSDRTNQLRKPVALKVQAQFTDGNLEDITDLCIFNSRDEGIVTVSSGNQLTPEHSGDTSIVVSYGIAMDSVPILVPYSQALSGLSKSHQSTAECLGSPGIIDEKISEKLRLLNITASPQCGDEEFLRRLMLDTIGTIPAPDEIRSFCADASPDKREAVIDRLLAHPMHAALWASRMCDITKCDVDTMGEPPEMARRRAQMWHDWFRRRFAANTPYSSITQDILLATSREDLEIDKWIQQEAALIRQSDANENNYADRKTLDLYWRRVSDDGRFPLKEIAELTAVAFTGVRLACAQCHKHPFDRWTQEDYIAFKSIFSQVNYGASTELKTAIMAEIDARRKRKQQGETVESLPRVQEVYLRDGRNWQAASPEMGDVVQPRALGSIAFNPQGNLRKQFYDWLVSEQNPYFANCFVNRVWNVYFGIGFVDPVDAFSAGNPASHPALLNKLADDFRKSGFDIRKLEKQILMSATYQRTSEPCGNNEIDRLNFSHQQLRALSAEVALDVLNKALGVEQDFGNDVRSGTLAIEIGTNRIAGTAGRILQTFGRGERQSVCDCDRQTEPSLKQSLFLINDSSIHKKIQSGSIRTLLDLQDNELVNELYLRMLSRQPSGDEREIMTKHIASVKNRESAFNDLVWAIINTREFMTNH</sequence>
<dbReference type="RefSeq" id="WP_145450597.1">
    <property type="nucleotide sequence ID" value="NZ_CP037421.1"/>
</dbReference>
<feature type="domain" description="DUF1549" evidence="1">
    <location>
        <begin position="264"/>
        <end position="483"/>
    </location>
</feature>
<reference evidence="3 4" key="1">
    <citation type="submission" date="2019-03" db="EMBL/GenBank/DDBJ databases">
        <title>Deep-cultivation of Planctomycetes and their phenomic and genomic characterization uncovers novel biology.</title>
        <authorList>
            <person name="Wiegand S."/>
            <person name="Jogler M."/>
            <person name="Boedeker C."/>
            <person name="Pinto D."/>
            <person name="Vollmers J."/>
            <person name="Rivas-Marin E."/>
            <person name="Kohn T."/>
            <person name="Peeters S.H."/>
            <person name="Heuer A."/>
            <person name="Rast P."/>
            <person name="Oberbeckmann S."/>
            <person name="Bunk B."/>
            <person name="Jeske O."/>
            <person name="Meyerdierks A."/>
            <person name="Storesund J.E."/>
            <person name="Kallscheuer N."/>
            <person name="Luecker S."/>
            <person name="Lage O.M."/>
            <person name="Pohl T."/>
            <person name="Merkel B.J."/>
            <person name="Hornburger P."/>
            <person name="Mueller R.-W."/>
            <person name="Bruemmer F."/>
            <person name="Labrenz M."/>
            <person name="Spormann A.M."/>
            <person name="Op den Camp H."/>
            <person name="Overmann J."/>
            <person name="Amann R."/>
            <person name="Jetten M.S.M."/>
            <person name="Mascher T."/>
            <person name="Medema M.H."/>
            <person name="Devos D.P."/>
            <person name="Kaster A.-K."/>
            <person name="Ovreas L."/>
            <person name="Rohde M."/>
            <person name="Galperin M.Y."/>
            <person name="Jogler C."/>
        </authorList>
    </citation>
    <scope>NUCLEOTIDE SEQUENCE [LARGE SCALE GENOMIC DNA]</scope>
    <source>
        <strain evidence="3 4">Enr10</strain>
    </source>
</reference>
<evidence type="ECO:0008006" key="5">
    <source>
        <dbReference type="Google" id="ProtNLM"/>
    </source>
</evidence>
<dbReference type="InterPro" id="IPR011444">
    <property type="entry name" value="DUF1549"/>
</dbReference>